<comment type="similarity">
    <text evidence="1 2">Belongs to the small heat shock protein (HSP20) family.</text>
</comment>
<evidence type="ECO:0000313" key="5">
    <source>
        <dbReference type="EMBL" id="RRJ30887.1"/>
    </source>
</evidence>
<organism evidence="5 6">
    <name type="scientific">Halocatena pleomorpha</name>
    <dbReference type="NCBI Taxonomy" id="1785090"/>
    <lineage>
        <taxon>Archaea</taxon>
        <taxon>Methanobacteriati</taxon>
        <taxon>Methanobacteriota</taxon>
        <taxon>Stenosarchaea group</taxon>
        <taxon>Halobacteria</taxon>
        <taxon>Halobacteriales</taxon>
        <taxon>Natronomonadaceae</taxon>
        <taxon>Halocatena</taxon>
    </lineage>
</organism>
<feature type="region of interest" description="Disordered" evidence="3">
    <location>
        <begin position="115"/>
        <end position="154"/>
    </location>
</feature>
<feature type="compositionally biased region" description="Basic and acidic residues" evidence="3">
    <location>
        <begin position="120"/>
        <end position="136"/>
    </location>
</feature>
<feature type="compositionally biased region" description="Acidic residues" evidence="3">
    <location>
        <begin position="137"/>
        <end position="148"/>
    </location>
</feature>
<keyword evidence="6" id="KW-1185">Reference proteome</keyword>
<evidence type="ECO:0000259" key="4">
    <source>
        <dbReference type="PROSITE" id="PS01031"/>
    </source>
</evidence>
<evidence type="ECO:0000256" key="2">
    <source>
        <dbReference type="RuleBase" id="RU003616"/>
    </source>
</evidence>
<dbReference type="Proteomes" id="UP000282322">
    <property type="component" value="Unassembled WGS sequence"/>
</dbReference>
<dbReference type="InterPro" id="IPR008978">
    <property type="entry name" value="HSP20-like_chaperone"/>
</dbReference>
<gene>
    <name evidence="5" type="ORF">EIK79_08695</name>
</gene>
<accession>A0A3P3RBN2</accession>
<dbReference type="AlphaFoldDB" id="A0A3P3RBN2"/>
<evidence type="ECO:0000256" key="3">
    <source>
        <dbReference type="SAM" id="MobiDB-lite"/>
    </source>
</evidence>
<sequence>MLRRFGEHIERTVLGGVGRATSQLHERTPLSVDLLESEESYLAEFDAPGVAAEDIDIRLVGTELQVKLHRTRDLDESIDLLLRGRALRRSGSVTLPSASVDAGAASATLTSSGTLRIRVPKTEPKSTEEPIRIKTDSEDDSEDADDDQSSPAAG</sequence>
<dbReference type="Pfam" id="PF00011">
    <property type="entry name" value="HSP20"/>
    <property type="match status" value="1"/>
</dbReference>
<dbReference type="SUPFAM" id="SSF49764">
    <property type="entry name" value="HSP20-like chaperones"/>
    <property type="match status" value="1"/>
</dbReference>
<evidence type="ECO:0000313" key="6">
    <source>
        <dbReference type="Proteomes" id="UP000282322"/>
    </source>
</evidence>
<proteinExistence type="inferred from homology"/>
<dbReference type="CDD" id="cd06464">
    <property type="entry name" value="ACD_sHsps-like"/>
    <property type="match status" value="1"/>
</dbReference>
<dbReference type="OrthoDB" id="210205at2157"/>
<name>A0A3P3RBN2_9EURY</name>
<reference evidence="5 6" key="1">
    <citation type="submission" date="2018-11" db="EMBL/GenBank/DDBJ databases">
        <title>Taxonoimc description of Halomarina strain SPP-AMP-1.</title>
        <authorList>
            <person name="Pal Y."/>
            <person name="Srinivasana K."/>
            <person name="Verma A."/>
            <person name="Kumar P."/>
        </authorList>
    </citation>
    <scope>NUCLEOTIDE SEQUENCE [LARGE SCALE GENOMIC DNA]</scope>
    <source>
        <strain evidence="5 6">SPP-AMP-1</strain>
    </source>
</reference>
<dbReference type="InterPro" id="IPR002068">
    <property type="entry name" value="A-crystallin/Hsp20_dom"/>
</dbReference>
<protein>
    <submittedName>
        <fullName evidence="5">Hsp20/alpha crystallin family protein</fullName>
    </submittedName>
</protein>
<dbReference type="PROSITE" id="PS01031">
    <property type="entry name" value="SHSP"/>
    <property type="match status" value="1"/>
</dbReference>
<comment type="caution">
    <text evidence="5">The sequence shown here is derived from an EMBL/GenBank/DDBJ whole genome shotgun (WGS) entry which is preliminary data.</text>
</comment>
<evidence type="ECO:0000256" key="1">
    <source>
        <dbReference type="PROSITE-ProRule" id="PRU00285"/>
    </source>
</evidence>
<dbReference type="EMBL" id="RRCH01000018">
    <property type="protein sequence ID" value="RRJ30887.1"/>
    <property type="molecule type" value="Genomic_DNA"/>
</dbReference>
<feature type="domain" description="SHSP" evidence="4">
    <location>
        <begin position="21"/>
        <end position="136"/>
    </location>
</feature>
<dbReference type="RefSeq" id="WP_124954734.1">
    <property type="nucleotide sequence ID" value="NZ_RRCH01000018.1"/>
</dbReference>
<dbReference type="Gene3D" id="2.60.40.790">
    <property type="match status" value="1"/>
</dbReference>